<protein>
    <submittedName>
        <fullName evidence="3">P-loop containing protein</fullName>
    </submittedName>
</protein>
<name>A0A8H5X6K3_FUSCI</name>
<dbReference type="Proteomes" id="UP000572754">
    <property type="component" value="Unassembled WGS sequence"/>
</dbReference>
<accession>A0A8H5X6K3</accession>
<comment type="caution">
    <text evidence="3">The sequence shown here is derived from an EMBL/GenBank/DDBJ whole genome shotgun (WGS) entry which is preliminary data.</text>
</comment>
<evidence type="ECO:0000313" key="3">
    <source>
        <dbReference type="EMBL" id="KAF5685231.1"/>
    </source>
</evidence>
<dbReference type="AlphaFoldDB" id="A0A8H5X6K3"/>
<feature type="domain" description="SNTX MACPF/CDC-like" evidence="1">
    <location>
        <begin position="6"/>
        <end position="244"/>
    </location>
</feature>
<gene>
    <name evidence="3" type="ORF">FCIRC_3534</name>
</gene>
<dbReference type="PANTHER" id="PTHR32046:SF11">
    <property type="entry name" value="IMMUNE-ASSOCIATED NUCLEOTIDE-BINDING PROTEIN 10-LIKE"/>
    <property type="match status" value="1"/>
</dbReference>
<organism evidence="3 4">
    <name type="scientific">Fusarium circinatum</name>
    <name type="common">Pitch canker fungus</name>
    <name type="synonym">Gibberella circinata</name>
    <dbReference type="NCBI Taxonomy" id="48490"/>
    <lineage>
        <taxon>Eukaryota</taxon>
        <taxon>Fungi</taxon>
        <taxon>Dikarya</taxon>
        <taxon>Ascomycota</taxon>
        <taxon>Pezizomycotina</taxon>
        <taxon>Sordariomycetes</taxon>
        <taxon>Hypocreomycetidae</taxon>
        <taxon>Hypocreales</taxon>
        <taxon>Nectriaceae</taxon>
        <taxon>Fusarium</taxon>
        <taxon>Fusarium fujikuroi species complex</taxon>
    </lineage>
</organism>
<dbReference type="InterPro" id="IPR027417">
    <property type="entry name" value="P-loop_NTPase"/>
</dbReference>
<evidence type="ECO:0000259" key="1">
    <source>
        <dbReference type="Pfam" id="PF24674"/>
    </source>
</evidence>
<dbReference type="InterPro" id="IPR056073">
    <property type="entry name" value="DUF7656"/>
</dbReference>
<sequence>MASLLKRPALGQLAGLGSLYDARSDAFVRLSLFDESLPPNTVETTENRTSNIKFIFDDTLKGKFDAYGVSDELGVSILAGLAKTEGSGLYISDKRDTNHATQCSLLYDVTTVEEKLNLTSSDVKKCVELRELDTDVATHVVTGISWGQRYVFTAKQTLRPPEKSGNASEKLAATLTLIEEQLIGHGTHICLEDSAELTIFGDNLGTAPIVTDLAGAQKLIGEMPGDGKGRPLIYHLMPLSFLAECRILDIKTDITYRQLGADCAKECVQLFDDIQVVIQQLNDYIIRLQNHPSGFPPGHAESTAQLLVKYKSLGDLPQIEFASLVKDARGCMASDQDLLSRHTELWGDNLPQSILPAMTYKECMAFQDLLTDEGASIVGYKGPSLSALLHGNQHDAAYVLYYNEHVRHYSDSWKDNLAVFLDIVRGQSQHKLAIAVDQDAVDHDTHGTSLEKAYISHLREGRVISEDLVEKRKLLAANCVMRVAEDALDRSVNSKPLDRRAVKIPCPNSGCDRSLQCSWICESCHSTIEYGVVDSLLYCDCGASSYDKWEIQCNDPNHGSDWNQYERGELLHKLKALEPFKDLNILILGETGGEKSTWINAFVNYLTYDSIDDALDAEDLKCVIPCSFQTQTVIGGKFVETEIRVGSSQSEKDGSGGQSATQSTEVYTVDIGQTRVRLIDTPGIGDVYKARNISISGGFYQLKITLLSN</sequence>
<dbReference type="Pfam" id="PF24676">
    <property type="entry name" value="DUF7656"/>
    <property type="match status" value="1"/>
</dbReference>
<dbReference type="Gene3D" id="3.40.50.300">
    <property type="entry name" value="P-loop containing nucleotide triphosphate hydrolases"/>
    <property type="match status" value="1"/>
</dbReference>
<dbReference type="EMBL" id="JAAQPE010000114">
    <property type="protein sequence ID" value="KAF5685231.1"/>
    <property type="molecule type" value="Genomic_DNA"/>
</dbReference>
<dbReference type="InterPro" id="IPR056072">
    <property type="entry name" value="SNTX_MACPF/CDC-like_dom"/>
</dbReference>
<dbReference type="PANTHER" id="PTHR32046">
    <property type="entry name" value="G DOMAIN-CONTAINING PROTEIN"/>
    <property type="match status" value="1"/>
</dbReference>
<proteinExistence type="predicted"/>
<dbReference type="Pfam" id="PF24674">
    <property type="entry name" value="MACPF_SNTX"/>
    <property type="match status" value="1"/>
</dbReference>
<reference evidence="3 4" key="2">
    <citation type="submission" date="2020-05" db="EMBL/GenBank/DDBJ databases">
        <title>Identification and distribution of gene clusters putatively required for synthesis of sphingolipid metabolism inhibitors in phylogenetically diverse species of the filamentous fungus Fusarium.</title>
        <authorList>
            <person name="Kim H.-S."/>
            <person name="Busman M."/>
            <person name="Brown D.W."/>
            <person name="Divon H."/>
            <person name="Uhlig S."/>
            <person name="Proctor R.H."/>
        </authorList>
    </citation>
    <scope>NUCLEOTIDE SEQUENCE [LARGE SCALE GENOMIC DNA]</scope>
    <source>
        <strain evidence="3 4">NRRL 25331</strain>
    </source>
</reference>
<dbReference type="SUPFAM" id="SSF52540">
    <property type="entry name" value="P-loop containing nucleoside triphosphate hydrolases"/>
    <property type="match status" value="1"/>
</dbReference>
<evidence type="ECO:0000259" key="2">
    <source>
        <dbReference type="Pfam" id="PF24676"/>
    </source>
</evidence>
<keyword evidence="4" id="KW-1185">Reference proteome</keyword>
<reference evidence="4" key="1">
    <citation type="journal article" date="2020" name="BMC Genomics">
        <title>Correction to: Identification and distribution of gene clusters required for synthesis of sphingolipid metabolism inhibitors in diverse species of the filamentous fungus Fusarium.</title>
        <authorList>
            <person name="Kim H.S."/>
            <person name="Lohmar J.M."/>
            <person name="Busman M."/>
            <person name="Brown D.W."/>
            <person name="Naumann T.A."/>
            <person name="Divon H.H."/>
            <person name="Lysoe E."/>
            <person name="Uhlig S."/>
            <person name="Proctor R.H."/>
        </authorList>
    </citation>
    <scope>NUCLEOTIDE SEQUENCE [LARGE SCALE GENOMIC DNA]</scope>
    <source>
        <strain evidence="4">NRRL 25331</strain>
    </source>
</reference>
<evidence type="ECO:0000313" key="4">
    <source>
        <dbReference type="Proteomes" id="UP000572754"/>
    </source>
</evidence>
<feature type="domain" description="DUF7656" evidence="2">
    <location>
        <begin position="370"/>
        <end position="473"/>
    </location>
</feature>